<evidence type="ECO:0000259" key="2">
    <source>
        <dbReference type="Pfam" id="PF13529"/>
    </source>
</evidence>
<dbReference type="EMBL" id="JBHLUD010000011">
    <property type="protein sequence ID" value="MFC0546182.1"/>
    <property type="molecule type" value="Genomic_DNA"/>
</dbReference>
<dbReference type="Proteomes" id="UP001589810">
    <property type="component" value="Unassembled WGS sequence"/>
</dbReference>
<proteinExistence type="predicted"/>
<accession>A0ABV6N127</accession>
<gene>
    <name evidence="3" type="ORF">ACFFH7_32020</name>
</gene>
<keyword evidence="1" id="KW-0732">Signal</keyword>
<keyword evidence="4" id="KW-1185">Reference proteome</keyword>
<protein>
    <submittedName>
        <fullName evidence="3">C39 family peptidase</fullName>
    </submittedName>
</protein>
<evidence type="ECO:0000313" key="3">
    <source>
        <dbReference type="EMBL" id="MFC0546182.1"/>
    </source>
</evidence>
<feature type="signal peptide" evidence="1">
    <location>
        <begin position="1"/>
        <end position="28"/>
    </location>
</feature>
<feature type="domain" description="Peptidase C39-like" evidence="2">
    <location>
        <begin position="45"/>
        <end position="180"/>
    </location>
</feature>
<organism evidence="3 4">
    <name type="scientific">Kutzneria chonburiensis</name>
    <dbReference type="NCBI Taxonomy" id="1483604"/>
    <lineage>
        <taxon>Bacteria</taxon>
        <taxon>Bacillati</taxon>
        <taxon>Actinomycetota</taxon>
        <taxon>Actinomycetes</taxon>
        <taxon>Pseudonocardiales</taxon>
        <taxon>Pseudonocardiaceae</taxon>
        <taxon>Kutzneria</taxon>
    </lineage>
</organism>
<feature type="chain" id="PRO_5045140552" evidence="1">
    <location>
        <begin position="29"/>
        <end position="211"/>
    </location>
</feature>
<evidence type="ECO:0000313" key="4">
    <source>
        <dbReference type="Proteomes" id="UP001589810"/>
    </source>
</evidence>
<comment type="caution">
    <text evidence="3">The sequence shown here is derived from an EMBL/GenBank/DDBJ whole genome shotgun (WGS) entry which is preliminary data.</text>
</comment>
<evidence type="ECO:0000256" key="1">
    <source>
        <dbReference type="SAM" id="SignalP"/>
    </source>
</evidence>
<dbReference type="Pfam" id="PF13529">
    <property type="entry name" value="Peptidase_C39_2"/>
    <property type="match status" value="1"/>
</dbReference>
<name>A0ABV6N127_9PSEU</name>
<dbReference type="InterPro" id="IPR039564">
    <property type="entry name" value="Peptidase_C39-like"/>
</dbReference>
<reference evidence="3 4" key="1">
    <citation type="submission" date="2024-09" db="EMBL/GenBank/DDBJ databases">
        <authorList>
            <person name="Sun Q."/>
            <person name="Mori K."/>
        </authorList>
    </citation>
    <scope>NUCLEOTIDE SEQUENCE [LARGE SCALE GENOMIC DNA]</scope>
    <source>
        <strain evidence="3 4">TBRC 1432</strain>
    </source>
</reference>
<sequence length="211" mass="22286">MLRRVLVSVVALLGVMGAGLATTGVANASTPPGGGNGKVLNVVWQRESYNYWCGPAATRIALSARMGSGLPSQATLAGQLGTTTAGTDNVGLVTGVLNRDLHTSWYETKWMRNDPPTGAQVNLLWSDITYDVDHGYALVVNIDAPASNHPPGYPNYEILHYFTVAGYEPGTDNVYIVDPASGLPGFGAVPQHYWLSLGKLASLVPPKGYSA</sequence>
<dbReference type="Gene3D" id="3.90.70.10">
    <property type="entry name" value="Cysteine proteinases"/>
    <property type="match status" value="1"/>
</dbReference>
<dbReference type="RefSeq" id="WP_273943264.1">
    <property type="nucleotide sequence ID" value="NZ_CP097263.1"/>
</dbReference>